<organism evidence="1 2">
    <name type="scientific">Paenibacillus borealis</name>
    <dbReference type="NCBI Taxonomy" id="160799"/>
    <lineage>
        <taxon>Bacteria</taxon>
        <taxon>Bacillati</taxon>
        <taxon>Bacillota</taxon>
        <taxon>Bacilli</taxon>
        <taxon>Bacillales</taxon>
        <taxon>Paenibacillaceae</taxon>
        <taxon>Paenibacillus</taxon>
    </lineage>
</organism>
<gene>
    <name evidence="1" type="ORF">PBOR_18045</name>
</gene>
<dbReference type="EMBL" id="CP009285">
    <property type="protein sequence ID" value="AIQ58634.1"/>
    <property type="molecule type" value="Genomic_DNA"/>
</dbReference>
<dbReference type="HOGENOM" id="CLU_183004_0_0_9"/>
<dbReference type="Proteomes" id="UP000029518">
    <property type="component" value="Chromosome"/>
</dbReference>
<evidence type="ECO:0000313" key="2">
    <source>
        <dbReference type="Proteomes" id="UP000029518"/>
    </source>
</evidence>
<reference evidence="1" key="1">
    <citation type="submission" date="2014-08" db="EMBL/GenBank/DDBJ databases">
        <title>Comparative genomics of the Paenibacillus odorifer group.</title>
        <authorList>
            <person name="den Bakker H.C."/>
            <person name="Tsai Y.-C.Y.-C."/>
            <person name="Martin N."/>
            <person name="Korlach J."/>
            <person name="Wiedmann M."/>
        </authorList>
    </citation>
    <scope>NUCLEOTIDE SEQUENCE [LARGE SCALE GENOMIC DNA]</scope>
    <source>
        <strain evidence="1">DSM 13188</strain>
    </source>
</reference>
<name>A0A089MQ43_PAEBO</name>
<dbReference type="OrthoDB" id="2659890at2"/>
<proteinExistence type="predicted"/>
<accession>A0A089MQ43</accession>
<protein>
    <submittedName>
        <fullName evidence="1">Uncharacterized protein</fullName>
    </submittedName>
</protein>
<dbReference type="AlphaFoldDB" id="A0A089MQ43"/>
<keyword evidence="2" id="KW-1185">Reference proteome</keyword>
<evidence type="ECO:0000313" key="1">
    <source>
        <dbReference type="EMBL" id="AIQ58634.1"/>
    </source>
</evidence>
<dbReference type="KEGG" id="pbd:PBOR_18045"/>
<dbReference type="RefSeq" id="WP_042213732.1">
    <property type="nucleotide sequence ID" value="NZ_CP009285.1"/>
</dbReference>
<sequence>MVTNIPPCAYAKAILLTGRKLNELLRTDPVYQILKLLEEEKEPRFNQIGMDERDFNITLNHIYEAGYAKSGELTHSGLNYIHGYEQRLKFNQSLQNS</sequence>